<accession>A0A9E4K3X2</accession>
<evidence type="ECO:0008006" key="4">
    <source>
        <dbReference type="Google" id="ProtNLM"/>
    </source>
</evidence>
<evidence type="ECO:0000256" key="1">
    <source>
        <dbReference type="SAM" id="SignalP"/>
    </source>
</evidence>
<reference evidence="2" key="1">
    <citation type="journal article" date="2021" name="Proc. Natl. Acad. Sci. U.S.A.">
        <title>Global biogeography of chemosynthetic symbionts reveals both localized and globally distributed symbiont groups. .</title>
        <authorList>
            <person name="Osvatic J.T."/>
            <person name="Wilkins L.G.E."/>
            <person name="Leibrecht L."/>
            <person name="Leray M."/>
            <person name="Zauner S."/>
            <person name="Polzin J."/>
            <person name="Camacho Y."/>
            <person name="Gros O."/>
            <person name="van Gils J.A."/>
            <person name="Eisen J.A."/>
            <person name="Petersen J.M."/>
            <person name="Yuen B."/>
        </authorList>
    </citation>
    <scope>NUCLEOTIDE SEQUENCE</scope>
    <source>
        <strain evidence="2">MAGL173</strain>
    </source>
</reference>
<proteinExistence type="predicted"/>
<feature type="signal peptide" evidence="1">
    <location>
        <begin position="1"/>
        <end position="21"/>
    </location>
</feature>
<dbReference type="Proteomes" id="UP000886687">
    <property type="component" value="Unassembled WGS sequence"/>
</dbReference>
<evidence type="ECO:0000313" key="2">
    <source>
        <dbReference type="EMBL" id="MCG7939192.1"/>
    </source>
</evidence>
<comment type="caution">
    <text evidence="2">The sequence shown here is derived from an EMBL/GenBank/DDBJ whole genome shotgun (WGS) entry which is preliminary data.</text>
</comment>
<protein>
    <recommendedName>
        <fullName evidence="4">Big-1 domain-containing protein</fullName>
    </recommendedName>
</protein>
<dbReference type="SUPFAM" id="SSF49373">
    <property type="entry name" value="Invasin/intimin cell-adhesion fragments"/>
    <property type="match status" value="1"/>
</dbReference>
<dbReference type="InterPro" id="IPR013783">
    <property type="entry name" value="Ig-like_fold"/>
</dbReference>
<organism evidence="2 3">
    <name type="scientific">Candidatus Thiodiazotropha lotti</name>
    <dbReference type="NCBI Taxonomy" id="2792787"/>
    <lineage>
        <taxon>Bacteria</taxon>
        <taxon>Pseudomonadati</taxon>
        <taxon>Pseudomonadota</taxon>
        <taxon>Gammaproteobacteria</taxon>
        <taxon>Chromatiales</taxon>
        <taxon>Sedimenticolaceae</taxon>
        <taxon>Candidatus Thiodiazotropha</taxon>
    </lineage>
</organism>
<name>A0A9E4K3X2_9GAMM</name>
<dbReference type="InterPro" id="IPR008964">
    <property type="entry name" value="Invasin/intimin_cell_adhesion"/>
</dbReference>
<evidence type="ECO:0000313" key="3">
    <source>
        <dbReference type="Proteomes" id="UP000886687"/>
    </source>
</evidence>
<feature type="chain" id="PRO_5039524642" description="Big-1 domain-containing protein" evidence="1">
    <location>
        <begin position="22"/>
        <end position="609"/>
    </location>
</feature>
<keyword evidence="1" id="KW-0732">Signal</keyword>
<gene>
    <name evidence="2" type="ORF">JAZ04_10100</name>
</gene>
<sequence length="609" mass="62018">MSGLARLATPFILMLVLVACGGGDAETPWDSSGGTTGTGDTIDDAGTSGAAIFLGNGSGSSFEIGELNIAVTSLSAGGQTSVRATLADVEGNLYQDSATVTFTTDCLASGLATIDSSVSTADGVVTATYVAQGCSGSDTIRATTTVNGNTTTATGTVSIQPAEIGSMQFVSAEPSVIGLRGVGLTEVSKVSFQVLDTNGNPVSQQVVNFSLNTDIGGVAIPAGSIKATSDIDGIVRTDVKSGTVPTTVRVTASLESNPLISTQSDGLVISTGVSDQNSISLSAEILNPEGLDLDGTEVDVTVHASDHFNNPVPDGTAIYFTTEGGQIQSQCQTDDGACSVVWTSSNPRPWDDLLPGGMGRITILATMLGEESFVDANGNGVLDSGDTPFADIPEAFRDDNEDGVRDPVAEEFVDFNNNNTYDGVGVDPDYNGALCCDAAAVAEAQSAVASGDDPGVCFGVTPVTVVSCSAEKNINVRDTLVLVMSESFPMILLDGTDVDVATGFLEINLPAGISTYTFTIRGVATGQVMPAGTTVNFSTTNGSIETGGSFIVPSTNANARVASQAGVVDYRVALTPTENRQPGDETGILTVRVTTPGGTTTSGFVIVND</sequence>
<dbReference type="AlphaFoldDB" id="A0A9E4K3X2"/>
<dbReference type="EMBL" id="JAEPDI010000005">
    <property type="protein sequence ID" value="MCG7939192.1"/>
    <property type="molecule type" value="Genomic_DNA"/>
</dbReference>
<dbReference type="Gene3D" id="2.60.40.10">
    <property type="entry name" value="Immunoglobulins"/>
    <property type="match status" value="3"/>
</dbReference>
<dbReference type="PROSITE" id="PS51257">
    <property type="entry name" value="PROKAR_LIPOPROTEIN"/>
    <property type="match status" value="1"/>
</dbReference>